<evidence type="ECO:0000259" key="2">
    <source>
        <dbReference type="Pfam" id="PF08327"/>
    </source>
</evidence>
<dbReference type="Proteomes" id="UP000192434">
    <property type="component" value="Unassembled WGS sequence"/>
</dbReference>
<gene>
    <name evidence="3" type="ORF">BST43_24235</name>
</gene>
<dbReference type="STRING" id="1578165.BKG68_16165"/>
<dbReference type="Pfam" id="PF08327">
    <property type="entry name" value="AHSA1"/>
    <property type="match status" value="2"/>
</dbReference>
<comment type="caution">
    <text evidence="3">The sequence shown here is derived from an EMBL/GenBank/DDBJ whole genome shotgun (WGS) entry which is preliminary data.</text>
</comment>
<dbReference type="SUPFAM" id="SSF55961">
    <property type="entry name" value="Bet v1-like"/>
    <property type="match status" value="2"/>
</dbReference>
<dbReference type="RefSeq" id="WP_083019687.1">
    <property type="nucleotide sequence ID" value="NZ_CP010271.1"/>
</dbReference>
<dbReference type="Gene3D" id="3.30.530.20">
    <property type="match status" value="2"/>
</dbReference>
<comment type="similarity">
    <text evidence="1">Belongs to the AHA1 family.</text>
</comment>
<dbReference type="CDD" id="cd07814">
    <property type="entry name" value="SRPBCC_CalC_Aha1-like"/>
    <property type="match status" value="2"/>
</dbReference>
<feature type="domain" description="Activator of Hsp90 ATPase homologue 1/2-like C-terminal" evidence="2">
    <location>
        <begin position="19"/>
        <end position="145"/>
    </location>
</feature>
<proteinExistence type="inferred from homology"/>
<accession>A0A1S4VKJ9</accession>
<name>A0A1S4VKJ9_9MYCO</name>
<dbReference type="InterPro" id="IPR013538">
    <property type="entry name" value="ASHA1/2-like_C"/>
</dbReference>
<dbReference type="InterPro" id="IPR023393">
    <property type="entry name" value="START-like_dom_sf"/>
</dbReference>
<feature type="domain" description="Activator of Hsp90 ATPase homologue 1/2-like C-terminal" evidence="2">
    <location>
        <begin position="169"/>
        <end position="274"/>
    </location>
</feature>
<organism evidence="3 4">
    <name type="scientific">Mycobacteroides saopaulense</name>
    <dbReference type="NCBI Taxonomy" id="1578165"/>
    <lineage>
        <taxon>Bacteria</taxon>
        <taxon>Bacillati</taxon>
        <taxon>Actinomycetota</taxon>
        <taxon>Actinomycetes</taxon>
        <taxon>Mycobacteriales</taxon>
        <taxon>Mycobacteriaceae</taxon>
        <taxon>Mycobacteroides</taxon>
    </lineage>
</organism>
<evidence type="ECO:0000313" key="4">
    <source>
        <dbReference type="Proteomes" id="UP000192434"/>
    </source>
</evidence>
<evidence type="ECO:0000313" key="3">
    <source>
        <dbReference type="EMBL" id="ORB48794.1"/>
    </source>
</evidence>
<protein>
    <recommendedName>
        <fullName evidence="2">Activator of Hsp90 ATPase homologue 1/2-like C-terminal domain-containing protein</fullName>
    </recommendedName>
</protein>
<dbReference type="KEGG" id="msao:MYCSP_20060"/>
<dbReference type="AlphaFoldDB" id="A0A1S4VKJ9"/>
<sequence length="305" mass="33596">MTAARDDLTSVTVGQFFPYPAVQVWRAMTSPASLSDWTTDLDQNSVATGKSFSFTTFPMPEVNFGGRGDCEFTDVVPRERLAYRFTTPENSLNLQVTWTLHAEPGGTRLLVVHDGFDVADPAHVRLRALVREIWTVAMSRMGELLAVPGTGAEPPPDDATSFSLGEFYNYPPRTVWNVVTSKEFVGDVVNEHDLGAVQEGGRLTVTTYPIPLVGFGGRVEMQFLEVREPELIVCTFEIPIMGGITALTLTWRLRPVDGGTQLWFTLSGFDPQSPLNRQVRSVLRGGAIPVLSRVGELLEGRGHRV</sequence>
<dbReference type="EMBL" id="MVII01000044">
    <property type="protein sequence ID" value="ORB48794.1"/>
    <property type="molecule type" value="Genomic_DNA"/>
</dbReference>
<evidence type="ECO:0000256" key="1">
    <source>
        <dbReference type="ARBA" id="ARBA00006817"/>
    </source>
</evidence>
<dbReference type="OrthoDB" id="9803476at2"/>
<reference evidence="3 4" key="1">
    <citation type="submission" date="2016-12" db="EMBL/GenBank/DDBJ databases">
        <title>The new phylogeny of genus Mycobacterium.</title>
        <authorList>
            <person name="Tortoli E."/>
            <person name="Trovato A."/>
            <person name="Cirillo D.M."/>
        </authorList>
    </citation>
    <scope>NUCLEOTIDE SEQUENCE [LARGE SCALE GENOMIC DNA]</scope>
    <source>
        <strain evidence="3 4">CCUG 66554</strain>
    </source>
</reference>